<evidence type="ECO:0000313" key="3">
    <source>
        <dbReference type="Proteomes" id="UP000285405"/>
    </source>
</evidence>
<dbReference type="InterPro" id="IPR046341">
    <property type="entry name" value="SET_dom_sf"/>
</dbReference>
<dbReference type="InterPro" id="IPR053185">
    <property type="entry name" value="SET_domain_protein"/>
</dbReference>
<sequence>MFFNIASVKPECVVVESKPPNQRLSYADIVRGTFNQSATSVNSSNSPFHLGSPPYHIPITDFQSAIDHVLFNTEFFQVRKTLHKGYGAFASRNIDEGTIIMAEKPLMKAEVMTVYYEYEKLTKQQQNEFRSLAGWKILGPMPIAIFKTNRFEITRTIGGIFVRCSRFNHACHPYANCTYAYEKAEDLLVITSIKKILKGDEITISYTNVPSTLPENYGFSCDCPNCRIDTSQESEED</sequence>
<dbReference type="SUPFAM" id="SSF82199">
    <property type="entry name" value="SET domain"/>
    <property type="match status" value="1"/>
</dbReference>
<gene>
    <name evidence="2" type="ORF">GcC1_056014</name>
</gene>
<accession>A0A420IV08</accession>
<feature type="domain" description="SET" evidence="1">
    <location>
        <begin position="74"/>
        <end position="207"/>
    </location>
</feature>
<dbReference type="CDD" id="cd20071">
    <property type="entry name" value="SET_SMYD"/>
    <property type="match status" value="1"/>
</dbReference>
<dbReference type="AlphaFoldDB" id="A0A420IV08"/>
<comment type="caution">
    <text evidence="2">The sequence shown here is derived from an EMBL/GenBank/DDBJ whole genome shotgun (WGS) entry which is preliminary data.</text>
</comment>
<dbReference type="Gene3D" id="2.170.270.10">
    <property type="entry name" value="SET domain"/>
    <property type="match status" value="1"/>
</dbReference>
<protein>
    <submittedName>
        <fullName evidence="2">SET domain-containing protein 5</fullName>
    </submittedName>
</protein>
<evidence type="ECO:0000313" key="2">
    <source>
        <dbReference type="EMBL" id="RKF78367.1"/>
    </source>
</evidence>
<evidence type="ECO:0000259" key="1">
    <source>
        <dbReference type="PROSITE" id="PS50280"/>
    </source>
</evidence>
<dbReference type="Proteomes" id="UP000285405">
    <property type="component" value="Unassembled WGS sequence"/>
</dbReference>
<dbReference type="OrthoDB" id="265717at2759"/>
<proteinExistence type="predicted"/>
<dbReference type="Pfam" id="PF00856">
    <property type="entry name" value="SET"/>
    <property type="match status" value="1"/>
</dbReference>
<dbReference type="EMBL" id="MCBR01005641">
    <property type="protein sequence ID" value="RKF78367.1"/>
    <property type="molecule type" value="Genomic_DNA"/>
</dbReference>
<organism evidence="2 3">
    <name type="scientific">Golovinomyces cichoracearum</name>
    <dbReference type="NCBI Taxonomy" id="62708"/>
    <lineage>
        <taxon>Eukaryota</taxon>
        <taxon>Fungi</taxon>
        <taxon>Dikarya</taxon>
        <taxon>Ascomycota</taxon>
        <taxon>Pezizomycotina</taxon>
        <taxon>Leotiomycetes</taxon>
        <taxon>Erysiphales</taxon>
        <taxon>Erysiphaceae</taxon>
        <taxon>Golovinomyces</taxon>
    </lineage>
</organism>
<dbReference type="PANTHER" id="PTHR47332">
    <property type="entry name" value="SET DOMAIN-CONTAINING PROTEIN 5"/>
    <property type="match status" value="1"/>
</dbReference>
<name>A0A420IV08_9PEZI</name>
<dbReference type="InterPro" id="IPR001214">
    <property type="entry name" value="SET_dom"/>
</dbReference>
<reference evidence="2 3" key="1">
    <citation type="journal article" date="2018" name="BMC Genomics">
        <title>Comparative genome analyses reveal sequence features reflecting distinct modes of host-adaptation between dicot and monocot powdery mildew.</title>
        <authorList>
            <person name="Wu Y."/>
            <person name="Ma X."/>
            <person name="Pan Z."/>
            <person name="Kale S.D."/>
            <person name="Song Y."/>
            <person name="King H."/>
            <person name="Zhang Q."/>
            <person name="Presley C."/>
            <person name="Deng X."/>
            <person name="Wei C.I."/>
            <person name="Xiao S."/>
        </authorList>
    </citation>
    <scope>NUCLEOTIDE SEQUENCE [LARGE SCALE GENOMIC DNA]</scope>
    <source>
        <strain evidence="2">UCSC1</strain>
    </source>
</reference>
<dbReference type="SMART" id="SM00317">
    <property type="entry name" value="SET"/>
    <property type="match status" value="1"/>
</dbReference>
<dbReference type="PROSITE" id="PS50280">
    <property type="entry name" value="SET"/>
    <property type="match status" value="1"/>
</dbReference>
<dbReference type="PANTHER" id="PTHR47332:SF2">
    <property type="entry name" value="SET-6"/>
    <property type="match status" value="1"/>
</dbReference>